<evidence type="ECO:0000256" key="3">
    <source>
        <dbReference type="ARBA" id="ARBA00022679"/>
    </source>
</evidence>
<dbReference type="GO" id="GO:0032153">
    <property type="term" value="C:cell division site"/>
    <property type="evidence" value="ECO:0007669"/>
    <property type="project" value="TreeGrafter"/>
</dbReference>
<evidence type="ECO:0000256" key="7">
    <source>
        <dbReference type="ARBA" id="ARBA00022989"/>
    </source>
</evidence>
<dbReference type="InterPro" id="IPR001182">
    <property type="entry name" value="FtsW/RodA"/>
</dbReference>
<keyword evidence="4 16" id="KW-0812">Transmembrane</keyword>
<evidence type="ECO:0000256" key="9">
    <source>
        <dbReference type="ARBA" id="ARBA00032370"/>
    </source>
</evidence>
<feature type="transmembrane region" description="Helical" evidence="16">
    <location>
        <begin position="108"/>
        <end position="127"/>
    </location>
</feature>
<evidence type="ECO:0000256" key="14">
    <source>
        <dbReference type="ARBA" id="ARBA00044770"/>
    </source>
</evidence>
<feature type="transmembrane region" description="Helical" evidence="16">
    <location>
        <begin position="84"/>
        <end position="102"/>
    </location>
</feature>
<evidence type="ECO:0000256" key="8">
    <source>
        <dbReference type="ARBA" id="ARBA00023136"/>
    </source>
</evidence>
<dbReference type="GO" id="GO:0051301">
    <property type="term" value="P:cell division"/>
    <property type="evidence" value="ECO:0007669"/>
    <property type="project" value="UniProtKB-KW"/>
</dbReference>
<dbReference type="Pfam" id="PF01098">
    <property type="entry name" value="FTSW_RODA_SPOVE"/>
    <property type="match status" value="1"/>
</dbReference>
<comment type="subcellular location">
    <subcellularLocation>
        <location evidence="1">Membrane</location>
        <topology evidence="1">Multi-pass membrane protein</topology>
    </subcellularLocation>
</comment>
<feature type="transmembrane region" description="Helical" evidence="16">
    <location>
        <begin position="171"/>
        <end position="188"/>
    </location>
</feature>
<dbReference type="AlphaFoldDB" id="A0A7Y9FPI4"/>
<keyword evidence="7 16" id="KW-1133">Transmembrane helix</keyword>
<sequence length="410" mass="43935">MTSAGMTDAHRDTLIAKVKRRGGRGDRSPLGTWFWDIDRMLLLLTLFLIAIGLIAVAAASPATAVRYSGEHHKFTPLYYFWRQLIWVGVSLPVLFGVSMLPVPLARRLALGGAAVLIACLALTPFVGNSINGARRWIGYGFAQIQPSEFLKPMFIVTVAWLMSLKAKDPELPTVLITGALTALIAGLLMLQPDFGQTVIFCTVWLAMLMIAGTPMRVLGGIIALVPVGLTAAYMFYGTARNRIDAFLFPSVEGEGASDHFQTNAAHATITSGGWTGTGPGGGTVKFGLPEAHTDYIYSVIGEEFGLIACAIIAIVFLAIVVRVFVKLLDEQDEFKLLAASGLAVQFGAQALVSMAVNTGLAPSKGMTLPFISYGGSSMIALSIGMGLLLAFTRRNPFLTRSPYVVRWGSN</sequence>
<dbReference type="GO" id="GO:0008360">
    <property type="term" value="P:regulation of cell shape"/>
    <property type="evidence" value="ECO:0007669"/>
    <property type="project" value="UniProtKB-KW"/>
</dbReference>
<name>A0A7Y9FPI4_9SPHN</name>
<evidence type="ECO:0000256" key="4">
    <source>
        <dbReference type="ARBA" id="ARBA00022692"/>
    </source>
</evidence>
<evidence type="ECO:0000256" key="13">
    <source>
        <dbReference type="ARBA" id="ARBA00041418"/>
    </source>
</evidence>
<dbReference type="GO" id="GO:0015648">
    <property type="term" value="F:lipid-linked peptidoglycan transporter activity"/>
    <property type="evidence" value="ECO:0007669"/>
    <property type="project" value="TreeGrafter"/>
</dbReference>
<evidence type="ECO:0000313" key="17">
    <source>
        <dbReference type="EMBL" id="NYD90667.1"/>
    </source>
</evidence>
<dbReference type="EC" id="2.4.99.28" evidence="14"/>
<organism evidence="17 18">
    <name type="scientific">Sphingomonas melonis</name>
    <dbReference type="NCBI Taxonomy" id="152682"/>
    <lineage>
        <taxon>Bacteria</taxon>
        <taxon>Pseudomonadati</taxon>
        <taxon>Pseudomonadota</taxon>
        <taxon>Alphaproteobacteria</taxon>
        <taxon>Sphingomonadales</taxon>
        <taxon>Sphingomonadaceae</taxon>
        <taxon>Sphingomonas</taxon>
    </lineage>
</organism>
<feature type="transmembrane region" description="Helical" evidence="16">
    <location>
        <begin position="194"/>
        <end position="210"/>
    </location>
</feature>
<dbReference type="PANTHER" id="PTHR30474">
    <property type="entry name" value="CELL CYCLE PROTEIN"/>
    <property type="match status" value="1"/>
</dbReference>
<comment type="similarity">
    <text evidence="11">Belongs to the SEDS family. FtsW subfamily.</text>
</comment>
<keyword evidence="5" id="KW-0133">Cell shape</keyword>
<dbReference type="GO" id="GO:0009252">
    <property type="term" value="P:peptidoglycan biosynthetic process"/>
    <property type="evidence" value="ECO:0007669"/>
    <property type="project" value="UniProtKB-KW"/>
</dbReference>
<dbReference type="EMBL" id="JACCBY010000003">
    <property type="protein sequence ID" value="NYD90667.1"/>
    <property type="molecule type" value="Genomic_DNA"/>
</dbReference>
<gene>
    <name evidence="17" type="ORF">HD841_002464</name>
</gene>
<keyword evidence="3" id="KW-0808">Transferase</keyword>
<reference evidence="17 18" key="1">
    <citation type="submission" date="2020-08" db="EMBL/GenBank/DDBJ databases">
        <title>The Agave Microbiome: Exploring the role of microbial communities in plant adaptations to desert environments.</title>
        <authorList>
            <person name="Partida-Martinez L.P."/>
        </authorList>
    </citation>
    <scope>NUCLEOTIDE SEQUENCE [LARGE SCALE GENOMIC DNA]</scope>
    <source>
        <strain evidence="17 18">AS2.3</strain>
    </source>
</reference>
<evidence type="ECO:0000256" key="6">
    <source>
        <dbReference type="ARBA" id="ARBA00022984"/>
    </source>
</evidence>
<dbReference type="RefSeq" id="WP_257015478.1">
    <property type="nucleotide sequence ID" value="NZ_JACCBY010000003.1"/>
</dbReference>
<evidence type="ECO:0000256" key="11">
    <source>
        <dbReference type="ARBA" id="ARBA00038053"/>
    </source>
</evidence>
<keyword evidence="17" id="KW-0131">Cell cycle</keyword>
<feature type="transmembrane region" description="Helical" evidence="16">
    <location>
        <begin position="370"/>
        <end position="391"/>
    </location>
</feature>
<protein>
    <recommendedName>
        <fullName evidence="12">Probable peptidoglycan glycosyltransferase FtsW</fullName>
        <ecNumber evidence="14">2.4.99.28</ecNumber>
    </recommendedName>
    <alternativeName>
        <fullName evidence="13">Cell division protein FtsW</fullName>
    </alternativeName>
    <alternativeName>
        <fullName evidence="10">Cell wall polymerase</fullName>
    </alternativeName>
    <alternativeName>
        <fullName evidence="9">Peptidoglycan polymerase</fullName>
    </alternativeName>
</protein>
<keyword evidence="6" id="KW-0573">Peptidoglycan synthesis</keyword>
<keyword evidence="17" id="KW-0132">Cell division</keyword>
<keyword evidence="2" id="KW-0328">Glycosyltransferase</keyword>
<feature type="transmembrane region" description="Helical" evidence="16">
    <location>
        <begin position="217"/>
        <end position="236"/>
    </location>
</feature>
<comment type="caution">
    <text evidence="17">The sequence shown here is derived from an EMBL/GenBank/DDBJ whole genome shotgun (WGS) entry which is preliminary data.</text>
</comment>
<dbReference type="GO" id="GO:0008955">
    <property type="term" value="F:peptidoglycan glycosyltransferase activity"/>
    <property type="evidence" value="ECO:0007669"/>
    <property type="project" value="UniProtKB-EC"/>
</dbReference>
<accession>A0A7Y9FPI4</accession>
<evidence type="ECO:0000256" key="5">
    <source>
        <dbReference type="ARBA" id="ARBA00022960"/>
    </source>
</evidence>
<evidence type="ECO:0000313" key="18">
    <source>
        <dbReference type="Proteomes" id="UP000517753"/>
    </source>
</evidence>
<proteinExistence type="inferred from homology"/>
<evidence type="ECO:0000256" key="10">
    <source>
        <dbReference type="ARBA" id="ARBA00033270"/>
    </source>
</evidence>
<dbReference type="PANTHER" id="PTHR30474:SF2">
    <property type="entry name" value="PEPTIDOGLYCAN GLYCOSYLTRANSFERASE FTSW-RELATED"/>
    <property type="match status" value="1"/>
</dbReference>
<evidence type="ECO:0000256" key="16">
    <source>
        <dbReference type="SAM" id="Phobius"/>
    </source>
</evidence>
<keyword evidence="8 16" id="KW-0472">Membrane</keyword>
<comment type="catalytic activity">
    <reaction evidence="15">
        <text>[GlcNAc-(1-&gt;4)-Mur2Ac(oyl-L-Ala-gamma-D-Glu-L-Lys-D-Ala-D-Ala)](n)-di-trans,octa-cis-undecaprenyl diphosphate + beta-D-GlcNAc-(1-&gt;4)-Mur2Ac(oyl-L-Ala-gamma-D-Glu-L-Lys-D-Ala-D-Ala)-di-trans,octa-cis-undecaprenyl diphosphate = [GlcNAc-(1-&gt;4)-Mur2Ac(oyl-L-Ala-gamma-D-Glu-L-Lys-D-Ala-D-Ala)](n+1)-di-trans,octa-cis-undecaprenyl diphosphate + di-trans,octa-cis-undecaprenyl diphosphate + H(+)</text>
        <dbReference type="Rhea" id="RHEA:23708"/>
        <dbReference type="Rhea" id="RHEA-COMP:9602"/>
        <dbReference type="Rhea" id="RHEA-COMP:9603"/>
        <dbReference type="ChEBI" id="CHEBI:15378"/>
        <dbReference type="ChEBI" id="CHEBI:58405"/>
        <dbReference type="ChEBI" id="CHEBI:60033"/>
        <dbReference type="ChEBI" id="CHEBI:78435"/>
        <dbReference type="EC" id="2.4.99.28"/>
    </reaction>
</comment>
<evidence type="ECO:0000256" key="2">
    <source>
        <dbReference type="ARBA" id="ARBA00022676"/>
    </source>
</evidence>
<evidence type="ECO:0000256" key="15">
    <source>
        <dbReference type="ARBA" id="ARBA00049902"/>
    </source>
</evidence>
<keyword evidence="18" id="KW-1185">Reference proteome</keyword>
<feature type="transmembrane region" description="Helical" evidence="16">
    <location>
        <begin position="304"/>
        <end position="325"/>
    </location>
</feature>
<evidence type="ECO:0000256" key="12">
    <source>
        <dbReference type="ARBA" id="ARBA00041185"/>
    </source>
</evidence>
<evidence type="ECO:0000256" key="1">
    <source>
        <dbReference type="ARBA" id="ARBA00004141"/>
    </source>
</evidence>
<feature type="transmembrane region" description="Helical" evidence="16">
    <location>
        <begin position="337"/>
        <end position="358"/>
    </location>
</feature>
<dbReference type="Proteomes" id="UP000517753">
    <property type="component" value="Unassembled WGS sequence"/>
</dbReference>
<dbReference type="GO" id="GO:0005886">
    <property type="term" value="C:plasma membrane"/>
    <property type="evidence" value="ECO:0007669"/>
    <property type="project" value="TreeGrafter"/>
</dbReference>
<feature type="transmembrane region" description="Helical" evidence="16">
    <location>
        <begin position="40"/>
        <end position="63"/>
    </location>
</feature>